<dbReference type="PROSITE" id="PS51273">
    <property type="entry name" value="GATASE_TYPE_1"/>
    <property type="match status" value="1"/>
</dbReference>
<evidence type="ECO:0000313" key="2">
    <source>
        <dbReference type="Proteomes" id="UP000051155"/>
    </source>
</evidence>
<dbReference type="Pfam" id="PF07722">
    <property type="entry name" value="Peptidase_C26"/>
    <property type="match status" value="1"/>
</dbReference>
<sequence length="241" mass="26706">MDDDLMSKKNIIGIPAGVMLSKGTRRYYINEADVRGITKAGGVPVMIPSEATADIDYYVRTCDGFFFTGGPDVLPTFYGEEPHAKMGFSDIQRDRLELSLAKEALTAGKKMLGICRGMQVINVALGGTLYQDLESEYDSKHNHLIKHFQAAPSAEPTHYVAIKSGTRLNKLYGSNWLVNSRHHQAVKETAKGLKVTATAGDGVIEGLESENNDQIFAVQWHPEMLVATDEKMQMIFDEFMK</sequence>
<evidence type="ECO:0000313" key="1">
    <source>
        <dbReference type="EMBL" id="KRL36829.1"/>
    </source>
</evidence>
<dbReference type="PATRIC" id="fig|1423812.3.peg.1118"/>
<dbReference type="GO" id="GO:0005829">
    <property type="term" value="C:cytosol"/>
    <property type="evidence" value="ECO:0007669"/>
    <property type="project" value="TreeGrafter"/>
</dbReference>
<organism evidence="1 2">
    <name type="scientific">Liquorilactobacillus uvarum DSM 19971</name>
    <dbReference type="NCBI Taxonomy" id="1423812"/>
    <lineage>
        <taxon>Bacteria</taxon>
        <taxon>Bacillati</taxon>
        <taxon>Bacillota</taxon>
        <taxon>Bacilli</taxon>
        <taxon>Lactobacillales</taxon>
        <taxon>Lactobacillaceae</taxon>
        <taxon>Liquorilactobacillus</taxon>
    </lineage>
</organism>
<keyword evidence="2" id="KW-1185">Reference proteome</keyword>
<protein>
    <submittedName>
        <fullName evidence="1">Peptidase C26</fullName>
    </submittedName>
</protein>
<dbReference type="SUPFAM" id="SSF52317">
    <property type="entry name" value="Class I glutamine amidotransferase-like"/>
    <property type="match status" value="1"/>
</dbReference>
<proteinExistence type="predicted"/>
<dbReference type="Gene3D" id="3.40.50.880">
    <property type="match status" value="1"/>
</dbReference>
<accession>A0A0R1PW59</accession>
<dbReference type="STRING" id="1423812.FD20_GL001051"/>
<dbReference type="GO" id="GO:0033969">
    <property type="term" value="F:gamma-glutamyl-gamma-aminobutyrate hydrolase activity"/>
    <property type="evidence" value="ECO:0007669"/>
    <property type="project" value="TreeGrafter"/>
</dbReference>
<dbReference type="GO" id="GO:0006598">
    <property type="term" value="P:polyamine catabolic process"/>
    <property type="evidence" value="ECO:0007669"/>
    <property type="project" value="TreeGrafter"/>
</dbReference>
<name>A0A0R1PW59_9LACO</name>
<dbReference type="PANTHER" id="PTHR43235:SF1">
    <property type="entry name" value="GLUTAMINE AMIDOTRANSFERASE PB2B2.05-RELATED"/>
    <property type="match status" value="1"/>
</dbReference>
<dbReference type="PANTHER" id="PTHR43235">
    <property type="entry name" value="GLUTAMINE AMIDOTRANSFERASE PB2B2.05-RELATED"/>
    <property type="match status" value="1"/>
</dbReference>
<comment type="caution">
    <text evidence="1">The sequence shown here is derived from an EMBL/GenBank/DDBJ whole genome shotgun (WGS) entry which is preliminary data.</text>
</comment>
<reference evidence="1 2" key="1">
    <citation type="journal article" date="2015" name="Genome Announc.">
        <title>Expanding the biotechnology potential of lactobacilli through comparative genomics of 213 strains and associated genera.</title>
        <authorList>
            <person name="Sun Z."/>
            <person name="Harris H.M."/>
            <person name="McCann A."/>
            <person name="Guo C."/>
            <person name="Argimon S."/>
            <person name="Zhang W."/>
            <person name="Yang X."/>
            <person name="Jeffery I.B."/>
            <person name="Cooney J.C."/>
            <person name="Kagawa T.F."/>
            <person name="Liu W."/>
            <person name="Song Y."/>
            <person name="Salvetti E."/>
            <person name="Wrobel A."/>
            <person name="Rasinkangas P."/>
            <person name="Parkhill J."/>
            <person name="Rea M.C."/>
            <person name="O'Sullivan O."/>
            <person name="Ritari J."/>
            <person name="Douillard F.P."/>
            <person name="Paul Ross R."/>
            <person name="Yang R."/>
            <person name="Briner A.E."/>
            <person name="Felis G.E."/>
            <person name="de Vos W.M."/>
            <person name="Barrangou R."/>
            <person name="Klaenhammer T.R."/>
            <person name="Caufield P.W."/>
            <person name="Cui Y."/>
            <person name="Zhang H."/>
            <person name="O'Toole P.W."/>
        </authorList>
    </citation>
    <scope>NUCLEOTIDE SEQUENCE [LARGE SCALE GENOMIC DNA]</scope>
    <source>
        <strain evidence="1 2">DSM 19971</strain>
    </source>
</reference>
<gene>
    <name evidence="1" type="ORF">FD20_GL001051</name>
</gene>
<dbReference type="InterPro" id="IPR011697">
    <property type="entry name" value="Peptidase_C26"/>
</dbReference>
<dbReference type="InterPro" id="IPR029062">
    <property type="entry name" value="Class_I_gatase-like"/>
</dbReference>
<dbReference type="Proteomes" id="UP000051155">
    <property type="component" value="Unassembled WGS sequence"/>
</dbReference>
<dbReference type="EMBL" id="AZEG01000020">
    <property type="protein sequence ID" value="KRL36829.1"/>
    <property type="molecule type" value="Genomic_DNA"/>
</dbReference>
<dbReference type="AlphaFoldDB" id="A0A0R1PW59"/>
<dbReference type="CDD" id="cd01745">
    <property type="entry name" value="GATase1_2"/>
    <property type="match status" value="1"/>
</dbReference>
<dbReference type="InterPro" id="IPR044668">
    <property type="entry name" value="PuuD-like"/>
</dbReference>